<dbReference type="OrthoDB" id="3275754at2"/>
<dbReference type="InterPro" id="IPR005158">
    <property type="entry name" value="BTAD"/>
</dbReference>
<dbReference type="SUPFAM" id="SSF52540">
    <property type="entry name" value="P-loop containing nucleoside triphosphate hydrolases"/>
    <property type="match status" value="1"/>
</dbReference>
<evidence type="ECO:0000256" key="6">
    <source>
        <dbReference type="PROSITE-ProRule" id="PRU01091"/>
    </source>
</evidence>
<dbReference type="Gene3D" id="1.25.40.10">
    <property type="entry name" value="Tetratricopeptide repeat domain"/>
    <property type="match status" value="3"/>
</dbReference>
<keyword evidence="5" id="KW-0802">TPR repeat</keyword>
<accession>A0A563F3I7</accession>
<evidence type="ECO:0000313" key="8">
    <source>
        <dbReference type="EMBL" id="TWP54328.1"/>
    </source>
</evidence>
<keyword evidence="4" id="KW-0804">Transcription</keyword>
<dbReference type="GO" id="GO:0043531">
    <property type="term" value="F:ADP binding"/>
    <property type="evidence" value="ECO:0007669"/>
    <property type="project" value="InterPro"/>
</dbReference>
<dbReference type="CDD" id="cd00383">
    <property type="entry name" value="trans_reg_C"/>
    <property type="match status" value="1"/>
</dbReference>
<gene>
    <name evidence="8" type="ORF">FKR81_01885</name>
</gene>
<feature type="DNA-binding region" description="OmpR/PhoB-type" evidence="6">
    <location>
        <begin position="1"/>
        <end position="94"/>
    </location>
</feature>
<dbReference type="Pfam" id="PF00486">
    <property type="entry name" value="Trans_reg_C"/>
    <property type="match status" value="1"/>
</dbReference>
<dbReference type="Gene3D" id="1.10.10.10">
    <property type="entry name" value="Winged helix-like DNA-binding domain superfamily/Winged helix DNA-binding domain"/>
    <property type="match status" value="1"/>
</dbReference>
<dbReference type="PROSITE" id="PS50005">
    <property type="entry name" value="TPR"/>
    <property type="match status" value="1"/>
</dbReference>
<evidence type="ECO:0000256" key="2">
    <source>
        <dbReference type="ARBA" id="ARBA00023015"/>
    </source>
</evidence>
<dbReference type="InterPro" id="IPR027417">
    <property type="entry name" value="P-loop_NTPase"/>
</dbReference>
<name>A0A563F3I7_9PSEU</name>
<comment type="caution">
    <text evidence="8">The sequence shown here is derived from an EMBL/GenBank/DDBJ whole genome shotgun (WGS) entry which is preliminary data.</text>
</comment>
<dbReference type="SMART" id="SM00028">
    <property type="entry name" value="TPR"/>
    <property type="match status" value="5"/>
</dbReference>
<dbReference type="RefSeq" id="WP_146349110.1">
    <property type="nucleotide sequence ID" value="NZ_VOBR01000001.1"/>
</dbReference>
<dbReference type="InterPro" id="IPR051677">
    <property type="entry name" value="AfsR-DnrI-RedD_regulator"/>
</dbReference>
<keyword evidence="2" id="KW-0805">Transcription regulation</keyword>
<proteinExistence type="inferred from homology"/>
<dbReference type="GO" id="GO:0000160">
    <property type="term" value="P:phosphorelay signal transduction system"/>
    <property type="evidence" value="ECO:0007669"/>
    <property type="project" value="InterPro"/>
</dbReference>
<evidence type="ECO:0000256" key="5">
    <source>
        <dbReference type="PROSITE-ProRule" id="PRU00339"/>
    </source>
</evidence>
<dbReference type="PANTHER" id="PTHR35807">
    <property type="entry name" value="TRANSCRIPTIONAL REGULATOR REDD-RELATED"/>
    <property type="match status" value="1"/>
</dbReference>
<dbReference type="Pfam" id="PF13424">
    <property type="entry name" value="TPR_12"/>
    <property type="match status" value="2"/>
</dbReference>
<evidence type="ECO:0000256" key="4">
    <source>
        <dbReference type="ARBA" id="ARBA00023163"/>
    </source>
</evidence>
<dbReference type="Pfam" id="PF03704">
    <property type="entry name" value="BTAD"/>
    <property type="match status" value="1"/>
</dbReference>
<dbReference type="PRINTS" id="PR00364">
    <property type="entry name" value="DISEASERSIST"/>
</dbReference>
<dbReference type="InterPro" id="IPR036388">
    <property type="entry name" value="WH-like_DNA-bd_sf"/>
</dbReference>
<sequence>MAVELGLLGEVTAHVDGRAVELGTPRQRCVLAALAVDVGRVVPAERLMQRVWGADTPRRGRATLHSHISRLRQVLPAADGVEIVLRSGGYALVVDQEVHAVDLHRFHDLCARARGTDDDRQRVALLTEALALWRGEPLTGLSGEWVHAERDRMRQEVLAAGHDLVDARLRVGHGEELVAELSVRTAQYPLDERAAGQYLLALYRAGRSADALEHYQRLRERLVEELGADPGAPLQELHQRILAADPTLSAPPGSQVVEPVVVARQLPAAPPHFTGRDTDLAALTATLDTARQGRMVVISAIAGAGGIGKTWLAVHWAHKQRVQFPDGQLFVDLRGFSPDSEPMAPTVVVRGFLDALGVEPGRIPVEPQAQAGLFRSLVADKRMLIVLDNAAHAEQVMPLLPGGDACTVVVTSRRTLTGLVTRHGAHHLTLDTLSSDEARTLLTQRLGTARVTAEPEAVAQLVDLCGGFPLALGIIAGRALTHPRAPLAVFAAELRDLGLGALEDDDPATDLPTVLSWSYRALTTEQQVVFGLLGIAPGPDISLPAAASLTGLPPALIGKVLRGLEEASLLGRDAHGRYTMHDLIRRYATDHSAHDLTGGQRDAALRRVTDFYLHTAFAADRLLDPHRQSIELAPPCQDYHPRLLADQDAATAWLTAEHPNLLAAQRLAVEQGMHTAVWQLAWALDTFHNRQGQPHNRRAMWRAGLAAAEFLGDATTCVLAHRLLGGISLYTGQHDEAVENLTRALELAEHIDDRLAQAHTHHVIARVWEEQEQDQRALHHAVRALHLFQGLDQPVWHAIALNAVGWMQARQGDYEPARAHCEAALDVARTHRLHHEVEAATLDSLGYIAHQTGHHTTALSHYEHALTLYRDLSETYYAADTLNHLGDIHHALDLHDQARSAWQEALELYRAQQRADEADRVQQQLDALDHKPLS</sequence>
<feature type="domain" description="OmpR/PhoB-type" evidence="7">
    <location>
        <begin position="1"/>
        <end position="94"/>
    </location>
</feature>
<reference evidence="8 9" key="1">
    <citation type="submission" date="2019-07" db="EMBL/GenBank/DDBJ databases">
        <title>Lentzea xizangensis sp. nov., isolated from Qinghai-Tibetan Plateau Soils.</title>
        <authorList>
            <person name="Huang J."/>
        </authorList>
    </citation>
    <scope>NUCLEOTIDE SEQUENCE [LARGE SCALE GENOMIC DNA]</scope>
    <source>
        <strain evidence="8 9">FXJ1.1311</strain>
    </source>
</reference>
<comment type="similarity">
    <text evidence="1">Belongs to the AfsR/DnrI/RedD regulatory family.</text>
</comment>
<keyword evidence="3 6" id="KW-0238">DNA-binding</keyword>
<dbReference type="SUPFAM" id="SSF48452">
    <property type="entry name" value="TPR-like"/>
    <property type="match status" value="2"/>
</dbReference>
<dbReference type="Gene3D" id="3.40.50.300">
    <property type="entry name" value="P-loop containing nucleotide triphosphate hydrolases"/>
    <property type="match status" value="1"/>
</dbReference>
<dbReference type="InterPro" id="IPR016032">
    <property type="entry name" value="Sig_transdc_resp-reg_C-effctor"/>
</dbReference>
<dbReference type="PANTHER" id="PTHR35807:SF1">
    <property type="entry name" value="TRANSCRIPTIONAL REGULATOR REDD"/>
    <property type="match status" value="1"/>
</dbReference>
<organism evidence="8 9">
    <name type="scientific">Lentzea tibetensis</name>
    <dbReference type="NCBI Taxonomy" id="2591470"/>
    <lineage>
        <taxon>Bacteria</taxon>
        <taxon>Bacillati</taxon>
        <taxon>Actinomycetota</taxon>
        <taxon>Actinomycetes</taxon>
        <taxon>Pseudonocardiales</taxon>
        <taxon>Pseudonocardiaceae</taxon>
        <taxon>Lentzea</taxon>
    </lineage>
</organism>
<dbReference type="SUPFAM" id="SSF46894">
    <property type="entry name" value="C-terminal effector domain of the bipartite response regulators"/>
    <property type="match status" value="1"/>
</dbReference>
<dbReference type="SMART" id="SM00862">
    <property type="entry name" value="Trans_reg_C"/>
    <property type="match status" value="1"/>
</dbReference>
<keyword evidence="9" id="KW-1185">Reference proteome</keyword>
<dbReference type="AlphaFoldDB" id="A0A563F3I7"/>
<evidence type="ECO:0000256" key="1">
    <source>
        <dbReference type="ARBA" id="ARBA00005820"/>
    </source>
</evidence>
<dbReference type="EMBL" id="VOBR01000001">
    <property type="protein sequence ID" value="TWP54328.1"/>
    <property type="molecule type" value="Genomic_DNA"/>
</dbReference>
<dbReference type="InterPro" id="IPR001867">
    <property type="entry name" value="OmpR/PhoB-type_DNA-bd"/>
</dbReference>
<dbReference type="CDD" id="cd15831">
    <property type="entry name" value="BTAD"/>
    <property type="match status" value="1"/>
</dbReference>
<dbReference type="PROSITE" id="PS51755">
    <property type="entry name" value="OMPR_PHOB"/>
    <property type="match status" value="1"/>
</dbReference>
<dbReference type="GO" id="GO:0003677">
    <property type="term" value="F:DNA binding"/>
    <property type="evidence" value="ECO:0007669"/>
    <property type="project" value="UniProtKB-UniRule"/>
</dbReference>
<dbReference type="GO" id="GO:0006355">
    <property type="term" value="P:regulation of DNA-templated transcription"/>
    <property type="evidence" value="ECO:0007669"/>
    <property type="project" value="InterPro"/>
</dbReference>
<evidence type="ECO:0000313" key="9">
    <source>
        <dbReference type="Proteomes" id="UP000316639"/>
    </source>
</evidence>
<dbReference type="InterPro" id="IPR011990">
    <property type="entry name" value="TPR-like_helical_dom_sf"/>
</dbReference>
<dbReference type="Proteomes" id="UP000316639">
    <property type="component" value="Unassembled WGS sequence"/>
</dbReference>
<feature type="repeat" description="TPR" evidence="5">
    <location>
        <begin position="718"/>
        <end position="751"/>
    </location>
</feature>
<evidence type="ECO:0000256" key="3">
    <source>
        <dbReference type="ARBA" id="ARBA00023125"/>
    </source>
</evidence>
<protein>
    <submittedName>
        <fullName evidence="8">Tetratricopeptide repeat protein</fullName>
    </submittedName>
</protein>
<evidence type="ECO:0000259" key="7">
    <source>
        <dbReference type="PROSITE" id="PS51755"/>
    </source>
</evidence>
<dbReference type="InterPro" id="IPR019734">
    <property type="entry name" value="TPR_rpt"/>
</dbReference>
<dbReference type="SMART" id="SM01043">
    <property type="entry name" value="BTAD"/>
    <property type="match status" value="1"/>
</dbReference>